<comment type="caution">
    <text evidence="3">The sequence shown here is derived from an EMBL/GenBank/DDBJ whole genome shotgun (WGS) entry which is preliminary data.</text>
</comment>
<dbReference type="Proteomes" id="UP001497497">
    <property type="component" value="Unassembled WGS sequence"/>
</dbReference>
<dbReference type="GO" id="GO:0097367">
    <property type="term" value="F:carbohydrate derivative binding"/>
    <property type="evidence" value="ECO:0007669"/>
    <property type="project" value="InterPro"/>
</dbReference>
<dbReference type="InterPro" id="IPR046348">
    <property type="entry name" value="SIS_dom_sf"/>
</dbReference>
<dbReference type="GO" id="GO:0009254">
    <property type="term" value="P:peptidoglycan turnover"/>
    <property type="evidence" value="ECO:0007669"/>
    <property type="project" value="TreeGrafter"/>
</dbReference>
<feature type="non-terminal residue" evidence="3">
    <location>
        <position position="105"/>
    </location>
</feature>
<reference evidence="3 4" key="1">
    <citation type="submission" date="2024-04" db="EMBL/GenBank/DDBJ databases">
        <authorList>
            <consortium name="Genoscope - CEA"/>
            <person name="William W."/>
        </authorList>
    </citation>
    <scope>NUCLEOTIDE SEQUENCE [LARGE SCALE GENOMIC DNA]</scope>
</reference>
<dbReference type="GO" id="GO:0046348">
    <property type="term" value="P:amino sugar catabolic process"/>
    <property type="evidence" value="ECO:0007669"/>
    <property type="project" value="TreeGrafter"/>
</dbReference>
<dbReference type="PANTHER" id="PTHR10088:SF4">
    <property type="entry name" value="GLUCOKINASE REGULATORY PROTEIN"/>
    <property type="match status" value="1"/>
</dbReference>
<dbReference type="PANTHER" id="PTHR10088">
    <property type="entry name" value="GLUCOKINASE REGULATORY PROTEIN"/>
    <property type="match status" value="1"/>
</dbReference>
<dbReference type="GO" id="GO:0016835">
    <property type="term" value="F:carbon-oxygen lyase activity"/>
    <property type="evidence" value="ECO:0007669"/>
    <property type="project" value="TreeGrafter"/>
</dbReference>
<dbReference type="Pfam" id="PF22645">
    <property type="entry name" value="GKRP_SIS_N"/>
    <property type="match status" value="1"/>
</dbReference>
<dbReference type="EMBL" id="CAXITT010002217">
    <property type="protein sequence ID" value="CAL1548936.1"/>
    <property type="molecule type" value="Genomic_DNA"/>
</dbReference>
<sequence length="105" mass="11434">MLPITEQENPNTKNIDRVSTLEAVQLINNEDKKVAEAVEKVLPEIAQTVDKIVERLENGGRLFYVGTGTSGRLGVLDASEIPPTYGVSYDLVQGIIAGGYDALFR</sequence>
<name>A0AAV2IRP1_LYMST</name>
<accession>A0AAV2IRP1</accession>
<keyword evidence="4" id="KW-1185">Reference proteome</keyword>
<proteinExistence type="predicted"/>
<evidence type="ECO:0000313" key="3">
    <source>
        <dbReference type="EMBL" id="CAL1548936.1"/>
    </source>
</evidence>
<evidence type="ECO:0000259" key="2">
    <source>
        <dbReference type="PROSITE" id="PS51464"/>
    </source>
</evidence>
<evidence type="ECO:0000256" key="1">
    <source>
        <dbReference type="ARBA" id="ARBA00023277"/>
    </source>
</evidence>
<evidence type="ECO:0000313" key="4">
    <source>
        <dbReference type="Proteomes" id="UP001497497"/>
    </source>
</evidence>
<organism evidence="3 4">
    <name type="scientific">Lymnaea stagnalis</name>
    <name type="common">Great pond snail</name>
    <name type="synonym">Helix stagnalis</name>
    <dbReference type="NCBI Taxonomy" id="6523"/>
    <lineage>
        <taxon>Eukaryota</taxon>
        <taxon>Metazoa</taxon>
        <taxon>Spiralia</taxon>
        <taxon>Lophotrochozoa</taxon>
        <taxon>Mollusca</taxon>
        <taxon>Gastropoda</taxon>
        <taxon>Heterobranchia</taxon>
        <taxon>Euthyneura</taxon>
        <taxon>Panpulmonata</taxon>
        <taxon>Hygrophila</taxon>
        <taxon>Lymnaeoidea</taxon>
        <taxon>Lymnaeidae</taxon>
        <taxon>Lymnaea</taxon>
    </lineage>
</organism>
<feature type="domain" description="SIS" evidence="2">
    <location>
        <begin position="52"/>
        <end position="105"/>
    </location>
</feature>
<gene>
    <name evidence="3" type="ORF">GSLYS_00022253001</name>
</gene>
<dbReference type="GO" id="GO:0016803">
    <property type="term" value="F:ether hydrolase activity"/>
    <property type="evidence" value="ECO:0007669"/>
    <property type="project" value="TreeGrafter"/>
</dbReference>
<protein>
    <recommendedName>
        <fullName evidence="2">SIS domain-containing protein</fullName>
    </recommendedName>
</protein>
<dbReference type="InterPro" id="IPR040190">
    <property type="entry name" value="MURQ/GCKR"/>
</dbReference>
<dbReference type="Gene3D" id="3.40.50.10490">
    <property type="entry name" value="Glucose-6-phosphate isomerase like protein, domain 1"/>
    <property type="match status" value="1"/>
</dbReference>
<keyword evidence="1" id="KW-0119">Carbohydrate metabolism</keyword>
<dbReference type="SUPFAM" id="SSF53697">
    <property type="entry name" value="SIS domain"/>
    <property type="match status" value="1"/>
</dbReference>
<dbReference type="InterPro" id="IPR001347">
    <property type="entry name" value="SIS_dom"/>
</dbReference>
<dbReference type="AlphaFoldDB" id="A0AAV2IRP1"/>
<dbReference type="PROSITE" id="PS51464">
    <property type="entry name" value="SIS"/>
    <property type="match status" value="1"/>
</dbReference>